<dbReference type="InterPro" id="IPR003591">
    <property type="entry name" value="Leu-rich_rpt_typical-subtyp"/>
</dbReference>
<accession>A0ABM0MSX0</accession>
<dbReference type="SUPFAM" id="SSF52058">
    <property type="entry name" value="L domain-like"/>
    <property type="match status" value="1"/>
</dbReference>
<dbReference type="PROSITE" id="PS51450">
    <property type="entry name" value="LRR"/>
    <property type="match status" value="4"/>
</dbReference>
<dbReference type="InterPro" id="IPR001611">
    <property type="entry name" value="Leu-rich_rpt"/>
</dbReference>
<dbReference type="Proteomes" id="UP000694865">
    <property type="component" value="Unplaced"/>
</dbReference>
<dbReference type="InterPro" id="IPR032675">
    <property type="entry name" value="LRR_dom_sf"/>
</dbReference>
<dbReference type="GeneID" id="102802913"/>
<proteinExistence type="predicted"/>
<evidence type="ECO:0000256" key="1">
    <source>
        <dbReference type="ARBA" id="ARBA00022614"/>
    </source>
</evidence>
<gene>
    <name evidence="5" type="primary">LOC102802913</name>
</gene>
<evidence type="ECO:0000256" key="2">
    <source>
        <dbReference type="ARBA" id="ARBA00022729"/>
    </source>
</evidence>
<sequence length="507" mass="57217">MNNIPRFPSAALENMNDLIFLSLDDNAIERITRKNLAVLISPMFQHLNLSNNLINYISTKALSQLDNLAILILHSQKDPYQMTTIKYDAFEGISNDLTTLFISDNSLPYFPHAVFEGDSYDSLKYLHADGNQISNITTYSEDQYTATTLVYYNVKKEQVEHFGSMPNLLELYLGANAIDHINDTYLCNLESILVLFLEGNYLDETNLHDDAFACIPTLETLNLNNNLFQYVPEAVVTNDTLPSIRNLYMDSNKLTFLLAETFTALTTLEVLRLSSNDIISIEDKTFPADIQTIKLRSNSFHFLHENPFYNLTQLNTLDLSGNVIDYIPDTAFDYCINLDNLDLSSNQIGRILDTTLEDCPLTNTLDLSYNELAYIEPGSFAHFTSLVTLDLSNNHLTVLPNDGDFVNVSITNFGLDNNRLTSLPAGIFSNIQGINTFDLTNNDISSIGSYAFDNIDANFIYLTDNPLSSLAPYSFNDITCRRLDLKNMYLPSIPSNAFNNIDLQQYL</sequence>
<dbReference type="PANTHER" id="PTHR24373">
    <property type="entry name" value="SLIT RELATED LEUCINE-RICH REPEAT NEURONAL PROTEIN"/>
    <property type="match status" value="1"/>
</dbReference>
<evidence type="ECO:0000313" key="4">
    <source>
        <dbReference type="Proteomes" id="UP000694865"/>
    </source>
</evidence>
<dbReference type="SMART" id="SM00365">
    <property type="entry name" value="LRR_SD22"/>
    <property type="match status" value="5"/>
</dbReference>
<keyword evidence="1" id="KW-0433">Leucine-rich repeat</keyword>
<dbReference type="InterPro" id="IPR026906">
    <property type="entry name" value="LRR_5"/>
</dbReference>
<dbReference type="RefSeq" id="XP_006823111.1">
    <property type="nucleotide sequence ID" value="XM_006823048.1"/>
</dbReference>
<protein>
    <submittedName>
        <fullName evidence="5">Leucine-rich repeat-containing G-protein coupled receptor 6-like</fullName>
    </submittedName>
</protein>
<dbReference type="Gene3D" id="3.80.10.10">
    <property type="entry name" value="Ribonuclease Inhibitor"/>
    <property type="match status" value="4"/>
</dbReference>
<keyword evidence="3" id="KW-0677">Repeat</keyword>
<dbReference type="InterPro" id="IPR050328">
    <property type="entry name" value="Dev_Immune_Receptor"/>
</dbReference>
<name>A0ABM0MSX0_SACKO</name>
<dbReference type="PANTHER" id="PTHR24373:SF370">
    <property type="entry name" value="FISH-LIPS, ISOFORM E"/>
    <property type="match status" value="1"/>
</dbReference>
<dbReference type="Pfam" id="PF13306">
    <property type="entry name" value="LRR_5"/>
    <property type="match status" value="3"/>
</dbReference>
<dbReference type="Pfam" id="PF13855">
    <property type="entry name" value="LRR_8"/>
    <property type="match status" value="1"/>
</dbReference>
<dbReference type="SMART" id="SM00369">
    <property type="entry name" value="LRR_TYP"/>
    <property type="match status" value="13"/>
</dbReference>
<evidence type="ECO:0000313" key="5">
    <source>
        <dbReference type="RefSeq" id="XP_006823111.1"/>
    </source>
</evidence>
<organism evidence="4 5">
    <name type="scientific">Saccoglossus kowalevskii</name>
    <name type="common">Acorn worm</name>
    <dbReference type="NCBI Taxonomy" id="10224"/>
    <lineage>
        <taxon>Eukaryota</taxon>
        <taxon>Metazoa</taxon>
        <taxon>Hemichordata</taxon>
        <taxon>Enteropneusta</taxon>
        <taxon>Harrimaniidae</taxon>
        <taxon>Saccoglossus</taxon>
    </lineage>
</organism>
<reference evidence="5" key="1">
    <citation type="submission" date="2025-08" db="UniProtKB">
        <authorList>
            <consortium name="RefSeq"/>
        </authorList>
    </citation>
    <scope>IDENTIFICATION</scope>
    <source>
        <tissue evidence="5">Testes</tissue>
    </source>
</reference>
<keyword evidence="2" id="KW-0732">Signal</keyword>
<dbReference type="SUPFAM" id="SSF52047">
    <property type="entry name" value="RNI-like"/>
    <property type="match status" value="1"/>
</dbReference>
<keyword evidence="4" id="KW-1185">Reference proteome</keyword>
<evidence type="ECO:0000256" key="3">
    <source>
        <dbReference type="ARBA" id="ARBA00022737"/>
    </source>
</evidence>